<dbReference type="Proteomes" id="UP000324222">
    <property type="component" value="Unassembled WGS sequence"/>
</dbReference>
<dbReference type="EMBL" id="VSRR010041027">
    <property type="protein sequence ID" value="MPC75393.1"/>
    <property type="molecule type" value="Genomic_DNA"/>
</dbReference>
<keyword evidence="2" id="KW-1185">Reference proteome</keyword>
<protein>
    <submittedName>
        <fullName evidence="1">Uncharacterized protein</fullName>
    </submittedName>
</protein>
<evidence type="ECO:0000313" key="2">
    <source>
        <dbReference type="Proteomes" id="UP000324222"/>
    </source>
</evidence>
<name>A0A5B7HZG7_PORTR</name>
<reference evidence="1 2" key="1">
    <citation type="submission" date="2019-05" db="EMBL/GenBank/DDBJ databases">
        <title>Another draft genome of Portunus trituberculatus and its Hox gene families provides insights of decapod evolution.</title>
        <authorList>
            <person name="Jeong J.-H."/>
            <person name="Song I."/>
            <person name="Kim S."/>
            <person name="Choi T."/>
            <person name="Kim D."/>
            <person name="Ryu S."/>
            <person name="Kim W."/>
        </authorList>
    </citation>
    <scope>NUCLEOTIDE SEQUENCE [LARGE SCALE GENOMIC DNA]</scope>
    <source>
        <tissue evidence="1">Muscle</tissue>
    </source>
</reference>
<evidence type="ECO:0000313" key="1">
    <source>
        <dbReference type="EMBL" id="MPC75393.1"/>
    </source>
</evidence>
<proteinExistence type="predicted"/>
<gene>
    <name evidence="1" type="ORF">E2C01_069780</name>
</gene>
<accession>A0A5B7HZG7</accession>
<sequence>MSQDTDTPGSSVFRSPYLGKLWGCSCDHGGCVQMQFNCSHSSSECHRDKAGFDRRPAFPQPLEVPRGGAPLINLLL</sequence>
<organism evidence="1 2">
    <name type="scientific">Portunus trituberculatus</name>
    <name type="common">Swimming crab</name>
    <name type="synonym">Neptunus trituberculatus</name>
    <dbReference type="NCBI Taxonomy" id="210409"/>
    <lineage>
        <taxon>Eukaryota</taxon>
        <taxon>Metazoa</taxon>
        <taxon>Ecdysozoa</taxon>
        <taxon>Arthropoda</taxon>
        <taxon>Crustacea</taxon>
        <taxon>Multicrustacea</taxon>
        <taxon>Malacostraca</taxon>
        <taxon>Eumalacostraca</taxon>
        <taxon>Eucarida</taxon>
        <taxon>Decapoda</taxon>
        <taxon>Pleocyemata</taxon>
        <taxon>Brachyura</taxon>
        <taxon>Eubrachyura</taxon>
        <taxon>Portunoidea</taxon>
        <taxon>Portunidae</taxon>
        <taxon>Portuninae</taxon>
        <taxon>Portunus</taxon>
    </lineage>
</organism>
<dbReference type="AlphaFoldDB" id="A0A5B7HZG7"/>
<comment type="caution">
    <text evidence="1">The sequence shown here is derived from an EMBL/GenBank/DDBJ whole genome shotgun (WGS) entry which is preliminary data.</text>
</comment>